<name>A0ABN9R7H2_9DINO</name>
<keyword evidence="2" id="KW-1185">Reference proteome</keyword>
<organism evidence="1 2">
    <name type="scientific">Prorocentrum cordatum</name>
    <dbReference type="NCBI Taxonomy" id="2364126"/>
    <lineage>
        <taxon>Eukaryota</taxon>
        <taxon>Sar</taxon>
        <taxon>Alveolata</taxon>
        <taxon>Dinophyceae</taxon>
        <taxon>Prorocentrales</taxon>
        <taxon>Prorocentraceae</taxon>
        <taxon>Prorocentrum</taxon>
    </lineage>
</organism>
<protein>
    <recommendedName>
        <fullName evidence="3">Secreted protein</fullName>
    </recommendedName>
</protein>
<reference evidence="1" key="1">
    <citation type="submission" date="2023-10" db="EMBL/GenBank/DDBJ databases">
        <authorList>
            <person name="Chen Y."/>
            <person name="Shah S."/>
            <person name="Dougan E. K."/>
            <person name="Thang M."/>
            <person name="Chan C."/>
        </authorList>
    </citation>
    <scope>NUCLEOTIDE SEQUENCE [LARGE SCALE GENOMIC DNA]</scope>
</reference>
<accession>A0ABN9R7H2</accession>
<dbReference type="EMBL" id="CAUYUJ010005381">
    <property type="protein sequence ID" value="CAK0813446.1"/>
    <property type="molecule type" value="Genomic_DNA"/>
</dbReference>
<evidence type="ECO:0000313" key="2">
    <source>
        <dbReference type="Proteomes" id="UP001189429"/>
    </source>
</evidence>
<proteinExistence type="predicted"/>
<evidence type="ECO:0008006" key="3">
    <source>
        <dbReference type="Google" id="ProtNLM"/>
    </source>
</evidence>
<comment type="caution">
    <text evidence="1">The sequence shown here is derived from an EMBL/GenBank/DDBJ whole genome shotgun (WGS) entry which is preliminary data.</text>
</comment>
<dbReference type="Proteomes" id="UP001189429">
    <property type="component" value="Unassembled WGS sequence"/>
</dbReference>
<sequence length="119" mass="13242">MLYRFIPAVICQNCWYLFVEPSVEIKEAMCYECNSGTFEAACATCVVLQRFVFVLSGLLYPGCPWGLISPHPFLSSQGSQVQMQWEPPLVSKPCEDLRLFLFPGCSFFVVVSGNVSAVA</sequence>
<gene>
    <name evidence="1" type="ORF">PCOR1329_LOCUS17367</name>
</gene>
<evidence type="ECO:0000313" key="1">
    <source>
        <dbReference type="EMBL" id="CAK0813446.1"/>
    </source>
</evidence>